<keyword evidence="2" id="KW-1185">Reference proteome</keyword>
<protein>
    <recommendedName>
        <fullName evidence="3">WYL domain-containing protein</fullName>
    </recommendedName>
</protein>
<accession>A0A0K1PW78</accession>
<dbReference type="Proteomes" id="UP000064967">
    <property type="component" value="Chromosome"/>
</dbReference>
<evidence type="ECO:0000313" key="1">
    <source>
        <dbReference type="EMBL" id="AKU97767.1"/>
    </source>
</evidence>
<proteinExistence type="predicted"/>
<gene>
    <name evidence="1" type="ORF">AKJ09_04431</name>
</gene>
<evidence type="ECO:0000313" key="2">
    <source>
        <dbReference type="Proteomes" id="UP000064967"/>
    </source>
</evidence>
<dbReference type="AlphaFoldDB" id="A0A0K1PW78"/>
<reference evidence="1 2" key="1">
    <citation type="submission" date="2015-08" db="EMBL/GenBank/DDBJ databases">
        <authorList>
            <person name="Babu N.S."/>
            <person name="Beckwith C.J."/>
            <person name="Beseler K.G."/>
            <person name="Brison A."/>
            <person name="Carone J.V."/>
            <person name="Caskin T.P."/>
            <person name="Diamond M."/>
            <person name="Durham M.E."/>
            <person name="Foxe J.M."/>
            <person name="Go M."/>
            <person name="Henderson B.A."/>
            <person name="Jones I.B."/>
            <person name="McGettigan J.A."/>
            <person name="Micheletti S.J."/>
            <person name="Nasrallah M.E."/>
            <person name="Ortiz D."/>
            <person name="Piller C.R."/>
            <person name="Privatt S.R."/>
            <person name="Schneider S.L."/>
            <person name="Sharp S."/>
            <person name="Smith T.C."/>
            <person name="Stanton J.D."/>
            <person name="Ullery H.E."/>
            <person name="Wilson R.J."/>
            <person name="Serrano M.G."/>
            <person name="Buck G."/>
            <person name="Lee V."/>
            <person name="Wang Y."/>
            <person name="Carvalho R."/>
            <person name="Voegtly L."/>
            <person name="Shi R."/>
            <person name="Duckworth R."/>
            <person name="Johnson A."/>
            <person name="Loviza R."/>
            <person name="Walstead R."/>
            <person name="Shah Z."/>
            <person name="Kiflezghi M."/>
            <person name="Wade K."/>
            <person name="Ball S.L."/>
            <person name="Bradley K.W."/>
            <person name="Asai D.J."/>
            <person name="Bowman C.A."/>
            <person name="Russell D.A."/>
            <person name="Pope W.H."/>
            <person name="Jacobs-Sera D."/>
            <person name="Hendrix R.W."/>
            <person name="Hatfull G.F."/>
        </authorList>
    </citation>
    <scope>NUCLEOTIDE SEQUENCE [LARGE SCALE GENOMIC DNA]</scope>
    <source>
        <strain evidence="1 2">DSM 27648</strain>
    </source>
</reference>
<dbReference type="KEGG" id="llu:AKJ09_04431"/>
<evidence type="ECO:0008006" key="3">
    <source>
        <dbReference type="Google" id="ProtNLM"/>
    </source>
</evidence>
<name>A0A0K1PW78_9BACT</name>
<organism evidence="1 2">
    <name type="scientific">Labilithrix luteola</name>
    <dbReference type="NCBI Taxonomy" id="1391654"/>
    <lineage>
        <taxon>Bacteria</taxon>
        <taxon>Pseudomonadati</taxon>
        <taxon>Myxococcota</taxon>
        <taxon>Polyangia</taxon>
        <taxon>Polyangiales</taxon>
        <taxon>Labilitrichaceae</taxon>
        <taxon>Labilithrix</taxon>
    </lineage>
</organism>
<dbReference type="EMBL" id="CP012333">
    <property type="protein sequence ID" value="AKU97767.1"/>
    <property type="molecule type" value="Genomic_DNA"/>
</dbReference>
<sequence>MVELARIRAAFVARFDYKDAMHADHQLFLDAIAQKRRLSVRFFSRKVNRELVLTCAPLDFGPLRGSSDGLDRYQFWNLEGKRKPLNVPVLEADIVKMTLLEETFDPAAIITWTFKPNAWHVKRDWAEFS</sequence>